<protein>
    <submittedName>
        <fullName evidence="1">Uncharacterized protein</fullName>
    </submittedName>
</protein>
<reference evidence="1" key="2">
    <citation type="journal article" date="2015" name="Fish Shellfish Immunol.">
        <title>Early steps in the European eel (Anguilla anguilla)-Vibrio vulnificus interaction in the gills: Role of the RtxA13 toxin.</title>
        <authorList>
            <person name="Callol A."/>
            <person name="Pajuelo D."/>
            <person name="Ebbesson L."/>
            <person name="Teles M."/>
            <person name="MacKenzie S."/>
            <person name="Amaro C."/>
        </authorList>
    </citation>
    <scope>NUCLEOTIDE SEQUENCE</scope>
</reference>
<proteinExistence type="predicted"/>
<sequence length="37" mass="4085">MDFRSSCAFHTGFSLLSSSSSVCLISQSHRALKSRYS</sequence>
<dbReference type="AlphaFoldDB" id="A0A0E9UCQ0"/>
<reference evidence="1" key="1">
    <citation type="submission" date="2014-11" db="EMBL/GenBank/DDBJ databases">
        <authorList>
            <person name="Amaro Gonzalez C."/>
        </authorList>
    </citation>
    <scope>NUCLEOTIDE SEQUENCE</scope>
</reference>
<dbReference type="EMBL" id="GBXM01059242">
    <property type="protein sequence ID" value="JAH49335.1"/>
    <property type="molecule type" value="Transcribed_RNA"/>
</dbReference>
<evidence type="ECO:0000313" key="1">
    <source>
        <dbReference type="EMBL" id="JAH63654.1"/>
    </source>
</evidence>
<organism evidence="1">
    <name type="scientific">Anguilla anguilla</name>
    <name type="common">European freshwater eel</name>
    <name type="synonym">Muraena anguilla</name>
    <dbReference type="NCBI Taxonomy" id="7936"/>
    <lineage>
        <taxon>Eukaryota</taxon>
        <taxon>Metazoa</taxon>
        <taxon>Chordata</taxon>
        <taxon>Craniata</taxon>
        <taxon>Vertebrata</taxon>
        <taxon>Euteleostomi</taxon>
        <taxon>Actinopterygii</taxon>
        <taxon>Neopterygii</taxon>
        <taxon>Teleostei</taxon>
        <taxon>Anguilliformes</taxon>
        <taxon>Anguillidae</taxon>
        <taxon>Anguilla</taxon>
    </lineage>
</organism>
<dbReference type="EMBL" id="GBXM01044923">
    <property type="protein sequence ID" value="JAH63654.1"/>
    <property type="molecule type" value="Transcribed_RNA"/>
</dbReference>
<accession>A0A0E9UCQ0</accession>
<name>A0A0E9UCQ0_ANGAN</name>